<dbReference type="RefSeq" id="WP_106296210.1">
    <property type="nucleotide sequence ID" value="NZ_PVTI01000002.1"/>
</dbReference>
<name>A0A2T0UZ63_9MICO</name>
<protein>
    <submittedName>
        <fullName evidence="3">Glycosyl transferase family 1</fullName>
    </submittedName>
</protein>
<dbReference type="AlphaFoldDB" id="A0A2T0UZ63"/>
<evidence type="ECO:0000313" key="3">
    <source>
        <dbReference type="EMBL" id="PRY63225.1"/>
    </source>
</evidence>
<dbReference type="SUPFAM" id="SSF53756">
    <property type="entry name" value="UDP-Glycosyltransferase/glycogen phosphorylase"/>
    <property type="match status" value="1"/>
</dbReference>
<organism evidence="3 4">
    <name type="scientific">Knoellia remsis</name>
    <dbReference type="NCBI Taxonomy" id="407159"/>
    <lineage>
        <taxon>Bacteria</taxon>
        <taxon>Bacillati</taxon>
        <taxon>Actinomycetota</taxon>
        <taxon>Actinomycetes</taxon>
        <taxon>Micrococcales</taxon>
        <taxon>Intrasporangiaceae</taxon>
        <taxon>Knoellia</taxon>
    </lineage>
</organism>
<evidence type="ECO:0000259" key="2">
    <source>
        <dbReference type="Pfam" id="PF00534"/>
    </source>
</evidence>
<evidence type="ECO:0000256" key="1">
    <source>
        <dbReference type="ARBA" id="ARBA00022679"/>
    </source>
</evidence>
<keyword evidence="1 3" id="KW-0808">Transferase</keyword>
<dbReference type="Gene3D" id="3.40.50.2000">
    <property type="entry name" value="Glycogen Phosphorylase B"/>
    <property type="match status" value="1"/>
</dbReference>
<comment type="caution">
    <text evidence="3">The sequence shown here is derived from an EMBL/GenBank/DDBJ whole genome shotgun (WGS) entry which is preliminary data.</text>
</comment>
<dbReference type="Proteomes" id="UP000237822">
    <property type="component" value="Unassembled WGS sequence"/>
</dbReference>
<feature type="domain" description="Glycosyl transferase family 1" evidence="2">
    <location>
        <begin position="194"/>
        <end position="321"/>
    </location>
</feature>
<dbReference type="OrthoDB" id="9765330at2"/>
<dbReference type="CDD" id="cd03801">
    <property type="entry name" value="GT4_PimA-like"/>
    <property type="match status" value="1"/>
</dbReference>
<sequence>METRAAQQENVRFVLTGGDVTVVKSTFPSWRGAYAGRVPRRPPRSSLGLEFVDTVVDSPSLGMVADSVRKDLAQAAVGRGDPVLVLFLAHYLGKATLEAPELLRPRLRAMLVGWEIEELTSTLIEELSGADVLLGISDFNTSVFARAFPGTPAITVPVCPPLPSKAEPDRALWGLPEGTIVFLNVFNTVSGFDRKNPIDVHEAFRRAFPDRDDVRLVFKVHGGFDKNPDEGELTGEESRAAEFLARCAADDRVILVDEQLDYKTVLSLVSSCDVYVSLARAEGLGLPVLEAMALGVPTVAMDYAGHGDFVRPGSNVLVPYDVVEIGDDASHYYHPREYPTRPVWAQPRLDDAAQLLRELADDPELRLRVGEAGRVAARDFERRCAESTWVHDLEAALSSPGVRAAHPDRDAAFRAVVDRDRAMWLEHERVVRRARRNLRWRTRLGRVKRTLLGWPRRSV</sequence>
<dbReference type="InterPro" id="IPR001296">
    <property type="entry name" value="Glyco_trans_1"/>
</dbReference>
<reference evidence="3 4" key="1">
    <citation type="submission" date="2018-03" db="EMBL/GenBank/DDBJ databases">
        <title>Genomic Encyclopedia of Archaeal and Bacterial Type Strains, Phase II (KMG-II): from individual species to whole genera.</title>
        <authorList>
            <person name="Goeker M."/>
        </authorList>
    </citation>
    <scope>NUCLEOTIDE SEQUENCE [LARGE SCALE GENOMIC DNA]</scope>
    <source>
        <strain evidence="3 4">ATCC BAA-1496</strain>
    </source>
</reference>
<proteinExistence type="predicted"/>
<dbReference type="GO" id="GO:0016757">
    <property type="term" value="F:glycosyltransferase activity"/>
    <property type="evidence" value="ECO:0007669"/>
    <property type="project" value="InterPro"/>
</dbReference>
<dbReference type="EMBL" id="PVTI01000002">
    <property type="protein sequence ID" value="PRY63225.1"/>
    <property type="molecule type" value="Genomic_DNA"/>
</dbReference>
<keyword evidence="4" id="KW-1185">Reference proteome</keyword>
<dbReference type="PANTHER" id="PTHR46656">
    <property type="entry name" value="PUTATIVE-RELATED"/>
    <property type="match status" value="1"/>
</dbReference>
<gene>
    <name evidence="3" type="ORF">BCF74_10256</name>
</gene>
<dbReference type="PANTHER" id="PTHR46656:SF3">
    <property type="entry name" value="PUTATIVE-RELATED"/>
    <property type="match status" value="1"/>
</dbReference>
<evidence type="ECO:0000313" key="4">
    <source>
        <dbReference type="Proteomes" id="UP000237822"/>
    </source>
</evidence>
<dbReference type="Pfam" id="PF00534">
    <property type="entry name" value="Glycos_transf_1"/>
    <property type="match status" value="1"/>
</dbReference>
<accession>A0A2T0UZ63</accession>